<dbReference type="InterPro" id="IPR003148">
    <property type="entry name" value="RCK_N"/>
</dbReference>
<comment type="caution">
    <text evidence="3">The sequence shown here is derived from an EMBL/GenBank/DDBJ whole genome shotgun (WGS) entry which is preliminary data.</text>
</comment>
<dbReference type="Gene3D" id="3.30.70.1450">
    <property type="entry name" value="Regulator of K+ conductance, C-terminal domain"/>
    <property type="match status" value="1"/>
</dbReference>
<proteinExistence type="predicted"/>
<dbReference type="InterPro" id="IPR006037">
    <property type="entry name" value="RCK_C"/>
</dbReference>
<dbReference type="OrthoDB" id="9776294at2"/>
<feature type="domain" description="RCK C-terminal" evidence="2">
    <location>
        <begin position="136"/>
        <end position="219"/>
    </location>
</feature>
<sequence>MKKKQFAVLGLGRFGGSLVKEFHELGTEVLAVDKDIDKVNEMAQYSTAAVQANTMDEITLKNLGIRNFDLVFVSFGDDIEASILTSLVLKDMGIKEVWAKAQNTYHEKVLKKIGVDRIINPERDMAKRIAHHMVSEKILDYIELSEEFGIVEIMATDKIHLHTLIELDVRAKYGCNIVAIKRGTDIIVSPMAEDKIFKGDILIVIGKNEDINRFEEEGV</sequence>
<dbReference type="InterPro" id="IPR036291">
    <property type="entry name" value="NAD(P)-bd_dom_sf"/>
</dbReference>
<dbReference type="AlphaFoldDB" id="A0A2N3LNG5"/>
<dbReference type="EMBL" id="PIQO01000002">
    <property type="protein sequence ID" value="PKR86232.1"/>
    <property type="molecule type" value="Genomic_DNA"/>
</dbReference>
<dbReference type="GO" id="GO:0006813">
    <property type="term" value="P:potassium ion transport"/>
    <property type="evidence" value="ECO:0007669"/>
    <property type="project" value="InterPro"/>
</dbReference>
<dbReference type="PROSITE" id="PS51201">
    <property type="entry name" value="RCK_N"/>
    <property type="match status" value="1"/>
</dbReference>
<evidence type="ECO:0000313" key="3">
    <source>
        <dbReference type="EMBL" id="PKR86232.1"/>
    </source>
</evidence>
<dbReference type="GO" id="GO:0008324">
    <property type="term" value="F:monoatomic cation transmembrane transporter activity"/>
    <property type="evidence" value="ECO:0007669"/>
    <property type="project" value="InterPro"/>
</dbReference>
<dbReference type="InterPro" id="IPR036721">
    <property type="entry name" value="RCK_C_sf"/>
</dbReference>
<evidence type="ECO:0000313" key="4">
    <source>
        <dbReference type="Proteomes" id="UP000233440"/>
    </source>
</evidence>
<evidence type="ECO:0000259" key="2">
    <source>
        <dbReference type="PROSITE" id="PS51202"/>
    </source>
</evidence>
<accession>A0A2N3LNG5</accession>
<dbReference type="Gene3D" id="3.40.50.720">
    <property type="entry name" value="NAD(P)-binding Rossmann-like Domain"/>
    <property type="match status" value="1"/>
</dbReference>
<dbReference type="Proteomes" id="UP000233440">
    <property type="component" value="Unassembled WGS sequence"/>
</dbReference>
<feature type="domain" description="RCK N-terminal" evidence="1">
    <location>
        <begin position="3"/>
        <end position="119"/>
    </location>
</feature>
<name>A0A2N3LNG5_9BACI</name>
<dbReference type="PANTHER" id="PTHR43833:SF7">
    <property type="entry name" value="KTR SYSTEM POTASSIUM UPTAKE PROTEIN C"/>
    <property type="match status" value="1"/>
</dbReference>
<dbReference type="InterPro" id="IPR050721">
    <property type="entry name" value="Trk_Ktr_HKT_K-transport"/>
</dbReference>
<organism evidence="3 4">
    <name type="scientific">Heyndrickxia camelliae</name>
    <dbReference type="NCBI Taxonomy" id="1707093"/>
    <lineage>
        <taxon>Bacteria</taxon>
        <taxon>Bacillati</taxon>
        <taxon>Bacillota</taxon>
        <taxon>Bacilli</taxon>
        <taxon>Bacillales</taxon>
        <taxon>Bacillaceae</taxon>
        <taxon>Heyndrickxia</taxon>
    </lineage>
</organism>
<protein>
    <submittedName>
        <fullName evidence="3">Potassium transporter Trk</fullName>
    </submittedName>
</protein>
<dbReference type="PANTHER" id="PTHR43833">
    <property type="entry name" value="POTASSIUM CHANNEL PROTEIN 2-RELATED-RELATED"/>
    <property type="match status" value="1"/>
</dbReference>
<dbReference type="SUPFAM" id="SSF51735">
    <property type="entry name" value="NAD(P)-binding Rossmann-fold domains"/>
    <property type="match status" value="1"/>
</dbReference>
<dbReference type="PROSITE" id="PS51202">
    <property type="entry name" value="RCK_C"/>
    <property type="match status" value="1"/>
</dbReference>
<dbReference type="Pfam" id="PF02080">
    <property type="entry name" value="TrkA_C"/>
    <property type="match status" value="1"/>
</dbReference>
<dbReference type="RefSeq" id="WP_101352871.1">
    <property type="nucleotide sequence ID" value="NZ_PIQO01000002.1"/>
</dbReference>
<reference evidence="3 4" key="1">
    <citation type="submission" date="2017-11" db="EMBL/GenBank/DDBJ databases">
        <title>Bacillus camelliae sp. nov., isolated from pu'er tea.</title>
        <authorList>
            <person name="Niu L."/>
        </authorList>
    </citation>
    <scope>NUCLEOTIDE SEQUENCE [LARGE SCALE GENOMIC DNA]</scope>
    <source>
        <strain evidence="3 4">7578-1</strain>
    </source>
</reference>
<evidence type="ECO:0000259" key="1">
    <source>
        <dbReference type="PROSITE" id="PS51201"/>
    </source>
</evidence>
<dbReference type="Pfam" id="PF02254">
    <property type="entry name" value="TrkA_N"/>
    <property type="match status" value="1"/>
</dbReference>
<gene>
    <name evidence="3" type="ORF">CWO92_03785</name>
</gene>
<keyword evidence="4" id="KW-1185">Reference proteome</keyword>
<dbReference type="SUPFAM" id="SSF116726">
    <property type="entry name" value="TrkA C-terminal domain-like"/>
    <property type="match status" value="1"/>
</dbReference>